<dbReference type="GO" id="GO:0032259">
    <property type="term" value="P:methylation"/>
    <property type="evidence" value="ECO:0007669"/>
    <property type="project" value="UniProtKB-KW"/>
</dbReference>
<dbReference type="Proteomes" id="UP000076738">
    <property type="component" value="Unassembled WGS sequence"/>
</dbReference>
<dbReference type="InterPro" id="IPR029063">
    <property type="entry name" value="SAM-dependent_MTases_sf"/>
</dbReference>
<dbReference type="GO" id="GO:0008276">
    <property type="term" value="F:protein methyltransferase activity"/>
    <property type="evidence" value="ECO:0007669"/>
    <property type="project" value="InterPro"/>
</dbReference>
<proteinExistence type="predicted"/>
<dbReference type="InterPro" id="IPR041698">
    <property type="entry name" value="Methyltransf_25"/>
</dbReference>
<dbReference type="OrthoDB" id="269872at2759"/>
<dbReference type="CDD" id="cd02440">
    <property type="entry name" value="AdoMet_MTases"/>
    <property type="match status" value="1"/>
</dbReference>
<gene>
    <name evidence="6" type="ORF">CALVIDRAFT_545851</name>
</gene>
<protein>
    <submittedName>
        <fullName evidence="6">S-adenosyl-L-methionine-dependent methyltransferase</fullName>
    </submittedName>
</protein>
<evidence type="ECO:0000259" key="5">
    <source>
        <dbReference type="Pfam" id="PF17827"/>
    </source>
</evidence>
<dbReference type="Gene3D" id="3.40.50.150">
    <property type="entry name" value="Vaccinia Virus protein VP39"/>
    <property type="match status" value="1"/>
</dbReference>
<organism evidence="6 7">
    <name type="scientific">Calocera viscosa (strain TUFC12733)</name>
    <dbReference type="NCBI Taxonomy" id="1330018"/>
    <lineage>
        <taxon>Eukaryota</taxon>
        <taxon>Fungi</taxon>
        <taxon>Dikarya</taxon>
        <taxon>Basidiomycota</taxon>
        <taxon>Agaricomycotina</taxon>
        <taxon>Dacrymycetes</taxon>
        <taxon>Dacrymycetales</taxon>
        <taxon>Dacrymycetaceae</taxon>
        <taxon>Calocera</taxon>
    </lineage>
</organism>
<sequence>MTPRMRPSGLIATLGRRQALQEISWMQRELGNHIQAPDATGADARLEGWIKRRIAGEPLQYILGSQPFGSLNIITRPPVLIPRPETEEWVAQLSRRFDPLARSGTVSVLDLCTGTGCIPLMLCHIWPRGKVRALGVDVSADAIELAKENVLKNGTGGNEAGFLCGDMFDDHFLASLSEKGKFDIITCNPPYIPSQAYAKLSRSVKEWEDPRALVEGMAVLEFGAGQGPEVMTILGRLFREAELWKDQFGKERAFAGWT</sequence>
<evidence type="ECO:0000256" key="1">
    <source>
        <dbReference type="ARBA" id="ARBA00022603"/>
    </source>
</evidence>
<evidence type="ECO:0000313" key="7">
    <source>
        <dbReference type="Proteomes" id="UP000076738"/>
    </source>
</evidence>
<dbReference type="Pfam" id="PF13649">
    <property type="entry name" value="Methyltransf_25"/>
    <property type="match status" value="1"/>
</dbReference>
<keyword evidence="2 6" id="KW-0808">Transferase</keyword>
<keyword evidence="1 6" id="KW-0489">Methyltransferase</keyword>
<dbReference type="InterPro" id="IPR004556">
    <property type="entry name" value="HemK-like"/>
</dbReference>
<accession>A0A167LC01</accession>
<evidence type="ECO:0000256" key="2">
    <source>
        <dbReference type="ARBA" id="ARBA00022679"/>
    </source>
</evidence>
<reference evidence="6 7" key="1">
    <citation type="journal article" date="2016" name="Mol. Biol. Evol.">
        <title>Comparative Genomics of Early-Diverging Mushroom-Forming Fungi Provides Insights into the Origins of Lignocellulose Decay Capabilities.</title>
        <authorList>
            <person name="Nagy L.G."/>
            <person name="Riley R."/>
            <person name="Tritt A."/>
            <person name="Adam C."/>
            <person name="Daum C."/>
            <person name="Floudas D."/>
            <person name="Sun H."/>
            <person name="Yadav J.S."/>
            <person name="Pangilinan J."/>
            <person name="Larsson K.H."/>
            <person name="Matsuura K."/>
            <person name="Barry K."/>
            <person name="Labutti K."/>
            <person name="Kuo R."/>
            <person name="Ohm R.A."/>
            <person name="Bhattacharya S.S."/>
            <person name="Shirouzu T."/>
            <person name="Yoshinaga Y."/>
            <person name="Martin F.M."/>
            <person name="Grigoriev I.V."/>
            <person name="Hibbett D.S."/>
        </authorList>
    </citation>
    <scope>NUCLEOTIDE SEQUENCE [LARGE SCALE GENOMIC DNA]</scope>
    <source>
        <strain evidence="6 7">TUFC12733</strain>
    </source>
</reference>
<evidence type="ECO:0000313" key="6">
    <source>
        <dbReference type="EMBL" id="KZO95533.1"/>
    </source>
</evidence>
<name>A0A167LC01_CALVF</name>
<dbReference type="Pfam" id="PF17827">
    <property type="entry name" value="PrmC_N"/>
    <property type="match status" value="1"/>
</dbReference>
<feature type="domain" description="Methyltransferase" evidence="4">
    <location>
        <begin position="108"/>
        <end position="202"/>
    </location>
</feature>
<dbReference type="GO" id="GO:0005739">
    <property type="term" value="C:mitochondrion"/>
    <property type="evidence" value="ECO:0007669"/>
    <property type="project" value="TreeGrafter"/>
</dbReference>
<evidence type="ECO:0000259" key="4">
    <source>
        <dbReference type="Pfam" id="PF13649"/>
    </source>
</evidence>
<dbReference type="NCBIfam" id="TIGR00536">
    <property type="entry name" value="hemK_fam"/>
    <property type="match status" value="1"/>
</dbReference>
<keyword evidence="7" id="KW-1185">Reference proteome</keyword>
<keyword evidence="3" id="KW-0949">S-adenosyl-L-methionine</keyword>
<evidence type="ECO:0000256" key="3">
    <source>
        <dbReference type="ARBA" id="ARBA00022691"/>
    </source>
</evidence>
<dbReference type="SUPFAM" id="SSF53335">
    <property type="entry name" value="S-adenosyl-L-methionine-dependent methyltransferases"/>
    <property type="match status" value="1"/>
</dbReference>
<dbReference type="PANTHER" id="PTHR18895">
    <property type="entry name" value="HEMK METHYLTRANSFERASE"/>
    <property type="match status" value="1"/>
</dbReference>
<dbReference type="AlphaFoldDB" id="A0A167LC01"/>
<dbReference type="PANTHER" id="PTHR18895:SF74">
    <property type="entry name" value="MTRF1L RELEASE FACTOR GLUTAMINE METHYLTRANSFERASE"/>
    <property type="match status" value="1"/>
</dbReference>
<dbReference type="EMBL" id="KV417288">
    <property type="protein sequence ID" value="KZO95533.1"/>
    <property type="molecule type" value="Genomic_DNA"/>
</dbReference>
<dbReference type="InterPro" id="IPR040758">
    <property type="entry name" value="PrmC_N"/>
</dbReference>
<dbReference type="InterPro" id="IPR050320">
    <property type="entry name" value="N5-glutamine_MTase"/>
</dbReference>
<feature type="domain" description="Release factor glutamine methyltransferase N-terminal" evidence="5">
    <location>
        <begin position="43"/>
        <end position="64"/>
    </location>
</feature>
<dbReference type="STRING" id="1330018.A0A167LC01"/>
<dbReference type="Gene3D" id="1.10.8.10">
    <property type="entry name" value="DNA helicase RuvA subunit, C-terminal domain"/>
    <property type="match status" value="1"/>
</dbReference>